<evidence type="ECO:0000313" key="2">
    <source>
        <dbReference type="Proteomes" id="UP001596997"/>
    </source>
</evidence>
<organism evidence="1 2">
    <name type="scientific">Pseudofulvibacter geojedonensis</name>
    <dbReference type="NCBI Taxonomy" id="1123758"/>
    <lineage>
        <taxon>Bacteria</taxon>
        <taxon>Pseudomonadati</taxon>
        <taxon>Bacteroidota</taxon>
        <taxon>Flavobacteriia</taxon>
        <taxon>Flavobacteriales</taxon>
        <taxon>Flavobacteriaceae</taxon>
        <taxon>Pseudofulvibacter</taxon>
    </lineage>
</organism>
<reference evidence="2" key="1">
    <citation type="journal article" date="2019" name="Int. J. Syst. Evol. Microbiol.">
        <title>The Global Catalogue of Microorganisms (GCM) 10K type strain sequencing project: providing services to taxonomists for standard genome sequencing and annotation.</title>
        <authorList>
            <consortium name="The Broad Institute Genomics Platform"/>
            <consortium name="The Broad Institute Genome Sequencing Center for Infectious Disease"/>
            <person name="Wu L."/>
            <person name="Ma J."/>
        </authorList>
    </citation>
    <scope>NUCLEOTIDE SEQUENCE [LARGE SCALE GENOMIC DNA]</scope>
    <source>
        <strain evidence="2">CCUG 62114</strain>
    </source>
</reference>
<protein>
    <submittedName>
        <fullName evidence="1">Universal stress protein</fullName>
    </submittedName>
</protein>
<dbReference type="SUPFAM" id="SSF52402">
    <property type="entry name" value="Adenine nucleotide alpha hydrolases-like"/>
    <property type="match status" value="1"/>
</dbReference>
<keyword evidence="2" id="KW-1185">Reference proteome</keyword>
<comment type="caution">
    <text evidence="1">The sequence shown here is derived from an EMBL/GenBank/DDBJ whole genome shotgun (WGS) entry which is preliminary data.</text>
</comment>
<dbReference type="InterPro" id="IPR014729">
    <property type="entry name" value="Rossmann-like_a/b/a_fold"/>
</dbReference>
<dbReference type="EMBL" id="JBHTJM010000008">
    <property type="protein sequence ID" value="MFD0963791.1"/>
    <property type="molecule type" value="Genomic_DNA"/>
</dbReference>
<accession>A0ABW3I230</accession>
<gene>
    <name evidence="1" type="ORF">ACFQ1O_07215</name>
</gene>
<evidence type="ECO:0000313" key="1">
    <source>
        <dbReference type="EMBL" id="MFD0963791.1"/>
    </source>
</evidence>
<dbReference type="RefSeq" id="WP_377714871.1">
    <property type="nucleotide sequence ID" value="NZ_JBHTJM010000008.1"/>
</dbReference>
<proteinExistence type="predicted"/>
<dbReference type="Proteomes" id="UP001596997">
    <property type="component" value="Unassembled WGS sequence"/>
</dbReference>
<sequence>MNVLIPYNFSESAIRALNFTKKLFKNQPIKIVLLDVYISNKSLLLSTEQNKKWFNEVEYELTDELKYLIEILNREESTFIYEYKVDSNSLIKSIHKTILEKDINLIISGTSGVNNIQGSSKATNTLTIIENIKHCPIIVVPEKYKFKNINRLVFPTNFKRAFIAKELKMLTLISIVNNYSIEVLDTSKINELDNEQVTNKLQLQDLLDDLNHSNNQLKSRNLINYLEEIGDGLSVFTRYKLNIIERYFKEDLIKELTLQGNTPILVLPDFSK</sequence>
<name>A0ABW3I230_9FLAO</name>
<dbReference type="Gene3D" id="3.40.50.620">
    <property type="entry name" value="HUPs"/>
    <property type="match status" value="1"/>
</dbReference>
<dbReference type="CDD" id="cd00293">
    <property type="entry name" value="USP-like"/>
    <property type="match status" value="1"/>
</dbReference>